<organism evidence="1">
    <name type="scientific">Salix viminalis</name>
    <name type="common">Common osier</name>
    <name type="synonym">Basket willow</name>
    <dbReference type="NCBI Taxonomy" id="40686"/>
    <lineage>
        <taxon>Eukaryota</taxon>
        <taxon>Viridiplantae</taxon>
        <taxon>Streptophyta</taxon>
        <taxon>Embryophyta</taxon>
        <taxon>Tracheophyta</taxon>
        <taxon>Spermatophyta</taxon>
        <taxon>Magnoliopsida</taxon>
        <taxon>eudicotyledons</taxon>
        <taxon>Gunneridae</taxon>
        <taxon>Pentapetalae</taxon>
        <taxon>rosids</taxon>
        <taxon>fabids</taxon>
        <taxon>Malpighiales</taxon>
        <taxon>Salicaceae</taxon>
        <taxon>Saliceae</taxon>
        <taxon>Salix</taxon>
    </lineage>
</organism>
<dbReference type="AlphaFoldDB" id="A0A6N2LIB4"/>
<proteinExistence type="predicted"/>
<gene>
    <name evidence="1" type="ORF">SVIM_LOCUS238342</name>
</gene>
<sequence>MKSYRILNAPHRFLSYHGSQKLVAPNAAGNLKDFPKRRCHLPTDILGLACIYIYNSIIHSFHSPNKPKLLFSRKPISLSLSDMGGALLKEKQESPTKQPRNLRKGRPLLERVFSLHAMKTPSTA</sequence>
<protein>
    <submittedName>
        <fullName evidence="1">Uncharacterized protein</fullName>
    </submittedName>
</protein>
<name>A0A6N2LIB4_SALVM</name>
<reference evidence="1" key="1">
    <citation type="submission" date="2019-03" db="EMBL/GenBank/DDBJ databases">
        <authorList>
            <person name="Mank J."/>
            <person name="Almeida P."/>
        </authorList>
    </citation>
    <scope>NUCLEOTIDE SEQUENCE</scope>
    <source>
        <strain evidence="1">78183</strain>
    </source>
</reference>
<evidence type="ECO:0000313" key="1">
    <source>
        <dbReference type="EMBL" id="VFU40897.1"/>
    </source>
</evidence>
<accession>A0A6N2LIB4</accession>
<dbReference type="EMBL" id="CAADRP010001552">
    <property type="protein sequence ID" value="VFU40897.1"/>
    <property type="molecule type" value="Genomic_DNA"/>
</dbReference>